<sequence length="37" mass="4146">MLSNELARKYMTKTKEYVGKGNAVQASEKADKALRKS</sequence>
<keyword evidence="2" id="KW-1185">Reference proteome</keyword>
<evidence type="ECO:0000313" key="2">
    <source>
        <dbReference type="Proteomes" id="UP001060771"/>
    </source>
</evidence>
<proteinExistence type="predicted"/>
<organism evidence="1 2">
    <name type="scientific">Vulcanisaeta souniana JCM 11219</name>
    <dbReference type="NCBI Taxonomy" id="1293586"/>
    <lineage>
        <taxon>Archaea</taxon>
        <taxon>Thermoproteota</taxon>
        <taxon>Thermoprotei</taxon>
        <taxon>Thermoproteales</taxon>
        <taxon>Thermoproteaceae</taxon>
        <taxon>Vulcanisaeta</taxon>
    </lineage>
</organism>
<dbReference type="Proteomes" id="UP001060771">
    <property type="component" value="Chromosome"/>
</dbReference>
<evidence type="ECO:0000313" key="1">
    <source>
        <dbReference type="EMBL" id="BDR93553.1"/>
    </source>
</evidence>
<name>A0ABN6SXL2_9CREN</name>
<dbReference type="EMBL" id="AP026830">
    <property type="protein sequence ID" value="BDR93553.1"/>
    <property type="molecule type" value="Genomic_DNA"/>
</dbReference>
<dbReference type="Pfam" id="PF05942">
    <property type="entry name" value="PaREP1"/>
    <property type="match status" value="1"/>
</dbReference>
<protein>
    <submittedName>
        <fullName evidence="1">Uncharacterized protein</fullName>
    </submittedName>
</protein>
<accession>A0ABN6SXL2</accession>
<dbReference type="InterPro" id="IPR010268">
    <property type="entry name" value="PaREP1"/>
</dbReference>
<gene>
    <name evidence="1" type="ORF">Vsou_26460</name>
</gene>
<reference evidence="2" key="1">
    <citation type="submission" date="2022-09" db="EMBL/GenBank/DDBJ databases">
        <title>Complete genome sequence of Vulcanisaeta souniana.</title>
        <authorList>
            <person name="Kato S."/>
            <person name="Itoh T."/>
            <person name="Ohkuma M."/>
        </authorList>
    </citation>
    <scope>NUCLEOTIDE SEQUENCE [LARGE SCALE GENOMIC DNA]</scope>
    <source>
        <strain evidence="2">JCM 11219</strain>
    </source>
</reference>